<sequence length="86" mass="9226">MPRIKSATPAEAAKYPREFSILVNLAKDGEAPREVLLKAAAVYGNEGAAEKLAGESHRVRLTCWLDQPPGINLRSLPQSFAAVLPG</sequence>
<dbReference type="EMBL" id="KK103016">
    <property type="protein sequence ID" value="KIY96412.1"/>
    <property type="molecule type" value="Genomic_DNA"/>
</dbReference>
<dbReference type="GeneID" id="25728820"/>
<dbReference type="KEGG" id="mng:MNEG_11547"/>
<proteinExistence type="predicted"/>
<evidence type="ECO:0000313" key="2">
    <source>
        <dbReference type="Proteomes" id="UP000054498"/>
    </source>
</evidence>
<evidence type="ECO:0000313" key="1">
    <source>
        <dbReference type="EMBL" id="KIY96412.1"/>
    </source>
</evidence>
<dbReference type="Proteomes" id="UP000054498">
    <property type="component" value="Unassembled WGS sequence"/>
</dbReference>
<accession>A0A0D2J9H7</accession>
<dbReference type="RefSeq" id="XP_013895432.1">
    <property type="nucleotide sequence ID" value="XM_014039978.1"/>
</dbReference>
<name>A0A0D2J9H7_9CHLO</name>
<dbReference type="AlphaFoldDB" id="A0A0D2J9H7"/>
<gene>
    <name evidence="1" type="ORF">MNEG_11547</name>
</gene>
<reference evidence="1 2" key="1">
    <citation type="journal article" date="2013" name="BMC Genomics">
        <title>Reconstruction of the lipid metabolism for the microalga Monoraphidium neglectum from its genome sequence reveals characteristics suitable for biofuel production.</title>
        <authorList>
            <person name="Bogen C."/>
            <person name="Al-Dilaimi A."/>
            <person name="Albersmeier A."/>
            <person name="Wichmann J."/>
            <person name="Grundmann M."/>
            <person name="Rupp O."/>
            <person name="Lauersen K.J."/>
            <person name="Blifernez-Klassen O."/>
            <person name="Kalinowski J."/>
            <person name="Goesmann A."/>
            <person name="Mussgnug J.H."/>
            <person name="Kruse O."/>
        </authorList>
    </citation>
    <scope>NUCLEOTIDE SEQUENCE [LARGE SCALE GENOMIC DNA]</scope>
    <source>
        <strain evidence="1 2">SAG 48.87</strain>
    </source>
</reference>
<protein>
    <submittedName>
        <fullName evidence="1">Uncharacterized protein</fullName>
    </submittedName>
</protein>
<organism evidence="1 2">
    <name type="scientific">Monoraphidium neglectum</name>
    <dbReference type="NCBI Taxonomy" id="145388"/>
    <lineage>
        <taxon>Eukaryota</taxon>
        <taxon>Viridiplantae</taxon>
        <taxon>Chlorophyta</taxon>
        <taxon>core chlorophytes</taxon>
        <taxon>Chlorophyceae</taxon>
        <taxon>CS clade</taxon>
        <taxon>Sphaeropleales</taxon>
        <taxon>Selenastraceae</taxon>
        <taxon>Monoraphidium</taxon>
    </lineage>
</organism>
<keyword evidence="2" id="KW-1185">Reference proteome</keyword>